<gene>
    <name evidence="1" type="ORF">EDF87_10220</name>
</gene>
<comment type="caution">
    <text evidence="1">The sequence shown here is derived from an EMBL/GenBank/DDBJ whole genome shotgun (WGS) entry which is preliminary data.</text>
</comment>
<protein>
    <submittedName>
        <fullName evidence="1">Uncharacterized protein</fullName>
    </submittedName>
</protein>
<dbReference type="Proteomes" id="UP000295804">
    <property type="component" value="Unassembled WGS sequence"/>
</dbReference>
<evidence type="ECO:0000313" key="2">
    <source>
        <dbReference type="Proteomes" id="UP000295804"/>
    </source>
</evidence>
<dbReference type="AlphaFoldDB" id="A0A4R7VQ40"/>
<name>A0A4R7VQ40_9PSED</name>
<proteinExistence type="predicted"/>
<evidence type="ECO:0000313" key="1">
    <source>
        <dbReference type="EMBL" id="TDV51525.1"/>
    </source>
</evidence>
<organism evidence="1 2">
    <name type="scientific">Pseudomonas helmanticensis</name>
    <dbReference type="NCBI Taxonomy" id="1471381"/>
    <lineage>
        <taxon>Bacteria</taxon>
        <taxon>Pseudomonadati</taxon>
        <taxon>Pseudomonadota</taxon>
        <taxon>Gammaproteobacteria</taxon>
        <taxon>Pseudomonadales</taxon>
        <taxon>Pseudomonadaceae</taxon>
        <taxon>Pseudomonas</taxon>
    </lineage>
</organism>
<reference evidence="1 2" key="1">
    <citation type="submission" date="2019-03" db="EMBL/GenBank/DDBJ databases">
        <title>Genomic analyses of the natural microbiome of Caenorhabditis elegans.</title>
        <authorList>
            <person name="Samuel B."/>
        </authorList>
    </citation>
    <scope>NUCLEOTIDE SEQUENCE [LARGE SCALE GENOMIC DNA]</scope>
    <source>
        <strain evidence="1 2">BIGb0525</strain>
    </source>
</reference>
<sequence length="53" mass="5884">MSPTPRTQKKLTTETLIRAVASSTAIETGQSVETIERKLKLRSSKFLHLSLAK</sequence>
<accession>A0A4R7VQ40</accession>
<dbReference type="EMBL" id="SOCQ01000002">
    <property type="protein sequence ID" value="TDV51525.1"/>
    <property type="molecule type" value="Genomic_DNA"/>
</dbReference>